<sequence>EIGLDETNLANFGSDLEKQHRKEEGSLETAWNYEGSPIGMWVWRVQNFALLPVPAKQVGQFYQGDSYIILKTTTKDGSDALVHNIHFWLGKETSQDEAGTAAYKTVELDDFLDSLATQHREIQRHESSKFKTYFGAVTYLQGGFESGFHHVEEEEPTTRLLRVHRPSALQGTRTQNGVAISQVPLQADSLNAHAVFILDTVDVIYSWQGAQSRGIEKAKAAEFIAQLISERNGRGEMIVIEQNTGGQKAFWDALGAAADEPVDQVTDDNDDEDDLNETIQPDREHRLLRLHAGMLGQLKLDTVAQGKINKDMFDSKDVFILDVSHEIFVWVGSEASRKERRYGLQYAQDYLKESGLSPFTPICQLQEGAEDELFEAQLEGWQGW</sequence>
<name>A0A1X2IWW8_9FUNG</name>
<organism evidence="3 4">
    <name type="scientific">Absidia repens</name>
    <dbReference type="NCBI Taxonomy" id="90262"/>
    <lineage>
        <taxon>Eukaryota</taxon>
        <taxon>Fungi</taxon>
        <taxon>Fungi incertae sedis</taxon>
        <taxon>Mucoromycota</taxon>
        <taxon>Mucoromycotina</taxon>
        <taxon>Mucoromycetes</taxon>
        <taxon>Mucorales</taxon>
        <taxon>Cunninghamellaceae</taxon>
        <taxon>Absidia</taxon>
    </lineage>
</organism>
<dbReference type="PRINTS" id="PR00597">
    <property type="entry name" value="GELSOLIN"/>
</dbReference>
<dbReference type="GO" id="GO:0008154">
    <property type="term" value="P:actin polymerization or depolymerization"/>
    <property type="evidence" value="ECO:0007669"/>
    <property type="project" value="TreeGrafter"/>
</dbReference>
<dbReference type="InterPro" id="IPR029006">
    <property type="entry name" value="ADF-H/Gelsolin-like_dom_sf"/>
</dbReference>
<dbReference type="PANTHER" id="PTHR11977">
    <property type="entry name" value="VILLIN"/>
    <property type="match status" value="1"/>
</dbReference>
<dbReference type="InterPro" id="IPR007122">
    <property type="entry name" value="Villin/Gelsolin"/>
</dbReference>
<reference evidence="3 4" key="1">
    <citation type="submission" date="2016-07" db="EMBL/GenBank/DDBJ databases">
        <title>Pervasive Adenine N6-methylation of Active Genes in Fungi.</title>
        <authorList>
            <consortium name="DOE Joint Genome Institute"/>
            <person name="Mondo S.J."/>
            <person name="Dannebaum R.O."/>
            <person name="Kuo R.C."/>
            <person name="Labutti K."/>
            <person name="Haridas S."/>
            <person name="Kuo A."/>
            <person name="Salamov A."/>
            <person name="Ahrendt S.R."/>
            <person name="Lipzen A."/>
            <person name="Sullivan W."/>
            <person name="Andreopoulos W.B."/>
            <person name="Clum A."/>
            <person name="Lindquist E."/>
            <person name="Daum C."/>
            <person name="Ramamoorthy G.K."/>
            <person name="Gryganskyi A."/>
            <person name="Culley D."/>
            <person name="Magnuson J.K."/>
            <person name="James T.Y."/>
            <person name="O'Malley M.A."/>
            <person name="Stajich J.E."/>
            <person name="Spatafora J.W."/>
            <person name="Visel A."/>
            <person name="Grigoriev I.V."/>
        </authorList>
    </citation>
    <scope>NUCLEOTIDE SEQUENCE [LARGE SCALE GENOMIC DNA]</scope>
    <source>
        <strain evidence="3 4">NRRL 1336</strain>
    </source>
</reference>
<dbReference type="CDD" id="cd11290">
    <property type="entry name" value="gelsolin_S1_like"/>
    <property type="match status" value="1"/>
</dbReference>
<dbReference type="GO" id="GO:0051015">
    <property type="term" value="F:actin filament binding"/>
    <property type="evidence" value="ECO:0007669"/>
    <property type="project" value="InterPro"/>
</dbReference>
<comment type="caution">
    <text evidence="3">The sequence shown here is derived from an EMBL/GenBank/DDBJ whole genome shotgun (WGS) entry which is preliminary data.</text>
</comment>
<dbReference type="OrthoDB" id="6375767at2759"/>
<dbReference type="Pfam" id="PF00626">
    <property type="entry name" value="Gelsolin"/>
    <property type="match status" value="3"/>
</dbReference>
<dbReference type="CDD" id="cd11292">
    <property type="entry name" value="gelsolin_S3_like"/>
    <property type="match status" value="1"/>
</dbReference>
<dbReference type="Gene3D" id="3.40.20.10">
    <property type="entry name" value="Severin"/>
    <property type="match status" value="3"/>
</dbReference>
<evidence type="ECO:0000256" key="1">
    <source>
        <dbReference type="ARBA" id="ARBA00022737"/>
    </source>
</evidence>
<dbReference type="SMART" id="SM00262">
    <property type="entry name" value="GEL"/>
    <property type="match status" value="3"/>
</dbReference>
<evidence type="ECO:0000313" key="4">
    <source>
        <dbReference type="Proteomes" id="UP000193560"/>
    </source>
</evidence>
<keyword evidence="4" id="KW-1185">Reference proteome</keyword>
<gene>
    <name evidence="3" type="ORF">BCR42DRAFT_318453</name>
</gene>
<feature type="non-terminal residue" evidence="3">
    <location>
        <position position="1"/>
    </location>
</feature>
<evidence type="ECO:0000313" key="3">
    <source>
        <dbReference type="EMBL" id="ORZ23534.1"/>
    </source>
</evidence>
<feature type="domain" description="Gelsolin-like" evidence="2">
    <location>
        <begin position="51"/>
        <end position="130"/>
    </location>
</feature>
<dbReference type="GO" id="GO:0005737">
    <property type="term" value="C:cytoplasm"/>
    <property type="evidence" value="ECO:0007669"/>
    <property type="project" value="TreeGrafter"/>
</dbReference>
<dbReference type="Proteomes" id="UP000193560">
    <property type="component" value="Unassembled WGS sequence"/>
</dbReference>
<dbReference type="STRING" id="90262.A0A1X2IWW8"/>
<feature type="domain" description="Gelsolin-like" evidence="2">
    <location>
        <begin position="182"/>
        <end position="243"/>
    </location>
</feature>
<dbReference type="EMBL" id="MCGE01000003">
    <property type="protein sequence ID" value="ORZ23534.1"/>
    <property type="molecule type" value="Genomic_DNA"/>
</dbReference>
<dbReference type="AlphaFoldDB" id="A0A1X2IWW8"/>
<dbReference type="InterPro" id="IPR007123">
    <property type="entry name" value="Gelsolin-like_dom"/>
</dbReference>
<dbReference type="GO" id="GO:0015629">
    <property type="term" value="C:actin cytoskeleton"/>
    <property type="evidence" value="ECO:0007669"/>
    <property type="project" value="TreeGrafter"/>
</dbReference>
<accession>A0A1X2IWW8</accession>
<protein>
    <recommendedName>
        <fullName evidence="2">Gelsolin-like domain-containing protein</fullName>
    </recommendedName>
</protein>
<dbReference type="SUPFAM" id="SSF55753">
    <property type="entry name" value="Actin depolymerizing proteins"/>
    <property type="match status" value="3"/>
</dbReference>
<evidence type="ECO:0000259" key="2">
    <source>
        <dbReference type="Pfam" id="PF00626"/>
    </source>
</evidence>
<keyword evidence="1" id="KW-0677">Repeat</keyword>
<proteinExistence type="predicted"/>
<feature type="domain" description="Gelsolin-like" evidence="2">
    <location>
        <begin position="304"/>
        <end position="371"/>
    </location>
</feature>
<dbReference type="PANTHER" id="PTHR11977:SF51">
    <property type="entry name" value="PROTEIN FLIGHTLESS-1 HOMOLOG"/>
    <property type="match status" value="1"/>
</dbReference>